<proteinExistence type="predicted"/>
<accession>A0A8S5RYP1</accession>
<dbReference type="EMBL" id="BK032510">
    <property type="protein sequence ID" value="DAF43894.1"/>
    <property type="molecule type" value="Genomic_DNA"/>
</dbReference>
<reference evidence="1" key="1">
    <citation type="journal article" date="2021" name="Proc. Natl. Acad. Sci. U.S.A.">
        <title>A Catalog of Tens of Thousands of Viruses from Human Metagenomes Reveals Hidden Associations with Chronic Diseases.</title>
        <authorList>
            <person name="Tisza M.J."/>
            <person name="Buck C.B."/>
        </authorList>
    </citation>
    <scope>NUCLEOTIDE SEQUENCE</scope>
    <source>
        <strain evidence="1">CtNQV2</strain>
    </source>
</reference>
<name>A0A8S5RYP1_9CAUD</name>
<organism evidence="1">
    <name type="scientific">Myoviridae sp. ctNQV2</name>
    <dbReference type="NCBI Taxonomy" id="2827683"/>
    <lineage>
        <taxon>Viruses</taxon>
        <taxon>Duplodnaviria</taxon>
        <taxon>Heunggongvirae</taxon>
        <taxon>Uroviricota</taxon>
        <taxon>Caudoviricetes</taxon>
    </lineage>
</organism>
<evidence type="ECO:0000313" key="1">
    <source>
        <dbReference type="EMBL" id="DAF43894.1"/>
    </source>
</evidence>
<sequence length="116" mass="13016">MASTFTILQEGYVPSKPHINIHLEDGNYGTGMDGFFIIATAEKPVNSNLTITGTVYALGDNIEKEISQNFTLYINKSSTNGDTHVFNNTPQIWLNYMDNLNVSPNEDSLYSYDVNW</sequence>
<protein>
    <submittedName>
        <fullName evidence="1">Uncharacterized protein</fullName>
    </submittedName>
</protein>